<dbReference type="InterPro" id="IPR013083">
    <property type="entry name" value="Znf_RING/FYVE/PHD"/>
</dbReference>
<dbReference type="InterPro" id="IPR003613">
    <property type="entry name" value="Ubox_domain"/>
</dbReference>
<dbReference type="InterPro" id="IPR003903">
    <property type="entry name" value="UIM_dom"/>
</dbReference>
<dbReference type="SMART" id="SM00504">
    <property type="entry name" value="Ubox"/>
    <property type="match status" value="1"/>
</dbReference>
<dbReference type="InterPro" id="IPR008598">
    <property type="entry name" value="Di19_Zn-bd"/>
</dbReference>
<accession>A0A9D4LDE6</accession>
<dbReference type="GO" id="GO:0008270">
    <property type="term" value="F:zinc ion binding"/>
    <property type="evidence" value="ECO:0007669"/>
    <property type="project" value="UniProtKB-KW"/>
</dbReference>
<evidence type="ECO:0000313" key="6">
    <source>
        <dbReference type="Proteomes" id="UP000828390"/>
    </source>
</evidence>
<gene>
    <name evidence="5" type="ORF">DPMN_097739</name>
</gene>
<sequence>MATSQDAETIESFTCSICREIFKDPVILPCGNNHTMCRDCVLPLLKEEVKKCPTCRTDITSVKGVKRNSALKIKMRKTHLPCFGCNEQICVNNMNEHIASCDRIDKRISYFKPVKETTQIIPTDLPNRCTFKCPYCDVKNLEARGLKEHCIEHHRYDSQQVVCPICASMPWGNKNQASSDFLKHLDMRHKFEYDTYVDYSQDDDAMLQAAIRASLQSS</sequence>
<dbReference type="PROSITE" id="PS50330">
    <property type="entry name" value="UIM"/>
    <property type="match status" value="1"/>
</dbReference>
<evidence type="ECO:0000256" key="1">
    <source>
        <dbReference type="ARBA" id="ARBA00022771"/>
    </source>
</evidence>
<dbReference type="Pfam" id="PF05605">
    <property type="entry name" value="zf-Di19"/>
    <property type="match status" value="1"/>
</dbReference>
<dbReference type="PROSITE" id="PS50089">
    <property type="entry name" value="ZF_RING_2"/>
    <property type="match status" value="1"/>
</dbReference>
<dbReference type="EMBL" id="JAIWYP010000003">
    <property type="protein sequence ID" value="KAH3855177.1"/>
    <property type="molecule type" value="Genomic_DNA"/>
</dbReference>
<dbReference type="GO" id="GO:0061630">
    <property type="term" value="F:ubiquitin protein ligase activity"/>
    <property type="evidence" value="ECO:0007669"/>
    <property type="project" value="TreeGrafter"/>
</dbReference>
<dbReference type="PANTHER" id="PTHR46016:SF1">
    <property type="entry name" value="RING-TYPE DOMAIN-CONTAINING PROTEIN"/>
    <property type="match status" value="1"/>
</dbReference>
<keyword evidence="1 3" id="KW-0863">Zinc-finger</keyword>
<dbReference type="SMART" id="SM00184">
    <property type="entry name" value="RING"/>
    <property type="match status" value="1"/>
</dbReference>
<name>A0A9D4LDE6_DREPO</name>
<evidence type="ECO:0000313" key="5">
    <source>
        <dbReference type="EMBL" id="KAH3855177.1"/>
    </source>
</evidence>
<evidence type="ECO:0000256" key="2">
    <source>
        <dbReference type="ARBA" id="ARBA00022833"/>
    </source>
</evidence>
<evidence type="ECO:0000256" key="3">
    <source>
        <dbReference type="PROSITE-ProRule" id="PRU00175"/>
    </source>
</evidence>
<dbReference type="Gene3D" id="3.30.40.10">
    <property type="entry name" value="Zinc/RING finger domain, C3HC4 (zinc finger)"/>
    <property type="match status" value="1"/>
</dbReference>
<keyword evidence="6" id="KW-1185">Reference proteome</keyword>
<dbReference type="Proteomes" id="UP000828390">
    <property type="component" value="Unassembled WGS sequence"/>
</dbReference>
<dbReference type="AlphaFoldDB" id="A0A9D4LDE6"/>
<dbReference type="InterPro" id="IPR051438">
    <property type="entry name" value="RNF_E3_ubiq-protein_ligase"/>
</dbReference>
<dbReference type="PANTHER" id="PTHR46016">
    <property type="entry name" value="ZINC FINGER, RING/FYVE/PHD-TYPE"/>
    <property type="match status" value="1"/>
</dbReference>
<protein>
    <recommendedName>
        <fullName evidence="4">RING-type domain-containing protein</fullName>
    </recommendedName>
</protein>
<dbReference type="GO" id="GO:0006511">
    <property type="term" value="P:ubiquitin-dependent protein catabolic process"/>
    <property type="evidence" value="ECO:0007669"/>
    <property type="project" value="TreeGrafter"/>
</dbReference>
<organism evidence="5 6">
    <name type="scientific">Dreissena polymorpha</name>
    <name type="common">Zebra mussel</name>
    <name type="synonym">Mytilus polymorpha</name>
    <dbReference type="NCBI Taxonomy" id="45954"/>
    <lineage>
        <taxon>Eukaryota</taxon>
        <taxon>Metazoa</taxon>
        <taxon>Spiralia</taxon>
        <taxon>Lophotrochozoa</taxon>
        <taxon>Mollusca</taxon>
        <taxon>Bivalvia</taxon>
        <taxon>Autobranchia</taxon>
        <taxon>Heteroconchia</taxon>
        <taxon>Euheterodonta</taxon>
        <taxon>Imparidentia</taxon>
        <taxon>Neoheterodontei</taxon>
        <taxon>Myida</taxon>
        <taxon>Dreissenoidea</taxon>
        <taxon>Dreissenidae</taxon>
        <taxon>Dreissena</taxon>
    </lineage>
</organism>
<reference evidence="5" key="1">
    <citation type="journal article" date="2019" name="bioRxiv">
        <title>The Genome of the Zebra Mussel, Dreissena polymorpha: A Resource for Invasive Species Research.</title>
        <authorList>
            <person name="McCartney M.A."/>
            <person name="Auch B."/>
            <person name="Kono T."/>
            <person name="Mallez S."/>
            <person name="Zhang Y."/>
            <person name="Obille A."/>
            <person name="Becker A."/>
            <person name="Abrahante J.E."/>
            <person name="Garbe J."/>
            <person name="Badalamenti J.P."/>
            <person name="Herman A."/>
            <person name="Mangelson H."/>
            <person name="Liachko I."/>
            <person name="Sullivan S."/>
            <person name="Sone E.D."/>
            <person name="Koren S."/>
            <person name="Silverstein K.A.T."/>
            <person name="Beckman K.B."/>
            <person name="Gohl D.M."/>
        </authorList>
    </citation>
    <scope>NUCLEOTIDE SEQUENCE</scope>
    <source>
        <strain evidence="5">Duluth1</strain>
        <tissue evidence="5">Whole animal</tissue>
    </source>
</reference>
<feature type="domain" description="RING-type" evidence="4">
    <location>
        <begin position="15"/>
        <end position="56"/>
    </location>
</feature>
<dbReference type="SUPFAM" id="SSF57850">
    <property type="entry name" value="RING/U-box"/>
    <property type="match status" value="1"/>
</dbReference>
<dbReference type="InterPro" id="IPR001841">
    <property type="entry name" value="Znf_RING"/>
</dbReference>
<keyword evidence="1 3" id="KW-0479">Metal-binding</keyword>
<dbReference type="Pfam" id="PF13920">
    <property type="entry name" value="zf-C3HC4_3"/>
    <property type="match status" value="1"/>
</dbReference>
<proteinExistence type="predicted"/>
<keyword evidence="2" id="KW-0862">Zinc</keyword>
<dbReference type="OrthoDB" id="6270329at2759"/>
<reference evidence="5" key="2">
    <citation type="submission" date="2020-11" db="EMBL/GenBank/DDBJ databases">
        <authorList>
            <person name="McCartney M.A."/>
            <person name="Auch B."/>
            <person name="Kono T."/>
            <person name="Mallez S."/>
            <person name="Becker A."/>
            <person name="Gohl D.M."/>
            <person name="Silverstein K.A.T."/>
            <person name="Koren S."/>
            <person name="Bechman K.B."/>
            <person name="Herman A."/>
            <person name="Abrahante J.E."/>
            <person name="Garbe J."/>
        </authorList>
    </citation>
    <scope>NUCLEOTIDE SEQUENCE</scope>
    <source>
        <strain evidence="5">Duluth1</strain>
        <tissue evidence="5">Whole animal</tissue>
    </source>
</reference>
<comment type="caution">
    <text evidence="5">The sequence shown here is derived from an EMBL/GenBank/DDBJ whole genome shotgun (WGS) entry which is preliminary data.</text>
</comment>
<dbReference type="GO" id="GO:0000209">
    <property type="term" value="P:protein polyubiquitination"/>
    <property type="evidence" value="ECO:0007669"/>
    <property type="project" value="TreeGrafter"/>
</dbReference>
<evidence type="ECO:0000259" key="4">
    <source>
        <dbReference type="PROSITE" id="PS50089"/>
    </source>
</evidence>